<accession>A0A495NI96</accession>
<evidence type="ECO:0000259" key="2">
    <source>
        <dbReference type="Pfam" id="PF00582"/>
    </source>
</evidence>
<dbReference type="SUPFAM" id="SSF52402">
    <property type="entry name" value="Adenine nucleotide alpha hydrolases-like"/>
    <property type="match status" value="1"/>
</dbReference>
<dbReference type="PANTHER" id="PTHR46553">
    <property type="entry name" value="ADENINE NUCLEOTIDE ALPHA HYDROLASES-LIKE SUPERFAMILY PROTEIN"/>
    <property type="match status" value="1"/>
</dbReference>
<dbReference type="EMBL" id="CP063452">
    <property type="protein sequence ID" value="QOW01792.1"/>
    <property type="molecule type" value="Genomic_DNA"/>
</dbReference>
<dbReference type="InterPro" id="IPR014729">
    <property type="entry name" value="Rossmann-like_a/b/a_fold"/>
</dbReference>
<protein>
    <submittedName>
        <fullName evidence="3">Universal stress protein</fullName>
    </submittedName>
</protein>
<organism evidence="3 4">
    <name type="scientific">Rhodococcus pyridinivorans</name>
    <dbReference type="NCBI Taxonomy" id="103816"/>
    <lineage>
        <taxon>Bacteria</taxon>
        <taxon>Bacillati</taxon>
        <taxon>Actinomycetota</taxon>
        <taxon>Actinomycetes</taxon>
        <taxon>Mycobacteriales</taxon>
        <taxon>Nocardiaceae</taxon>
        <taxon>Rhodococcus</taxon>
    </lineage>
</organism>
<name>A0A495NI96_9NOCA</name>
<feature type="domain" description="UspA" evidence="2">
    <location>
        <begin position="9"/>
        <end position="141"/>
    </location>
</feature>
<evidence type="ECO:0000313" key="4">
    <source>
        <dbReference type="Proteomes" id="UP000593818"/>
    </source>
</evidence>
<dbReference type="PANTHER" id="PTHR46553:SF3">
    <property type="entry name" value="ADENINE NUCLEOTIDE ALPHA HYDROLASES-LIKE SUPERFAMILY PROTEIN"/>
    <property type="match status" value="1"/>
</dbReference>
<sequence>MDEEHTFEVVVGVDGSPQSLLALEWAVTEARLRHGQLRVVTGWQFPAVAAGMESLPWEFDAFQRVAQRIQARALKEVSCDGVAVSSEIHQGPAAAVLLTASKDADLLVVGSRGHGGFTNLLLGSVSSQIAHHAPCPVLIIRPKHPARAAI</sequence>
<reference evidence="3 4" key="1">
    <citation type="submission" date="2020-10" db="EMBL/GenBank/DDBJ databases">
        <title>Whole genome sequence of oil-degrading bacteria Rhodococcus pyridinivorans strain 5Ap.</title>
        <authorList>
            <person name="Akhremchuk A.E."/>
            <person name="Valentovich L.N."/>
            <person name="Charniauskaya M.I."/>
            <person name="Bukliarevich H.A."/>
            <person name="Titok M.A."/>
        </authorList>
    </citation>
    <scope>NUCLEOTIDE SEQUENCE [LARGE SCALE GENOMIC DNA]</scope>
    <source>
        <strain evidence="3 4">5Ap</strain>
        <plasmid evidence="3 4">pRh5Ap-243</plasmid>
    </source>
</reference>
<keyword evidence="3" id="KW-0614">Plasmid</keyword>
<dbReference type="InterPro" id="IPR006015">
    <property type="entry name" value="Universal_stress_UspA"/>
</dbReference>
<dbReference type="AlphaFoldDB" id="A0A495NI96"/>
<proteinExistence type="inferred from homology"/>
<evidence type="ECO:0000313" key="3">
    <source>
        <dbReference type="EMBL" id="QOW01792.1"/>
    </source>
</evidence>
<gene>
    <name evidence="3" type="ORF">INP59_25965</name>
</gene>
<dbReference type="Gene3D" id="3.40.50.620">
    <property type="entry name" value="HUPs"/>
    <property type="match status" value="1"/>
</dbReference>
<dbReference type="RefSeq" id="WP_006554270.1">
    <property type="nucleotide sequence ID" value="NZ_CP022915.1"/>
</dbReference>
<evidence type="ECO:0000256" key="1">
    <source>
        <dbReference type="ARBA" id="ARBA00008791"/>
    </source>
</evidence>
<dbReference type="GeneID" id="86868643"/>
<dbReference type="PRINTS" id="PR01438">
    <property type="entry name" value="UNVRSLSTRESS"/>
</dbReference>
<keyword evidence="4" id="KW-1185">Reference proteome</keyword>
<comment type="similarity">
    <text evidence="1">Belongs to the universal stress protein A family.</text>
</comment>
<geneLocation type="plasmid" evidence="3 4">
    <name>pRh5Ap-243</name>
</geneLocation>
<dbReference type="InterPro" id="IPR006016">
    <property type="entry name" value="UspA"/>
</dbReference>
<dbReference type="Proteomes" id="UP000593818">
    <property type="component" value="Plasmid pRh5Ap-243"/>
</dbReference>
<dbReference type="Pfam" id="PF00582">
    <property type="entry name" value="Usp"/>
    <property type="match status" value="1"/>
</dbReference>